<dbReference type="InterPro" id="IPR017441">
    <property type="entry name" value="Protein_kinase_ATP_BS"/>
</dbReference>
<dbReference type="SMART" id="SM00220">
    <property type="entry name" value="S_TKc"/>
    <property type="match status" value="1"/>
</dbReference>
<dbReference type="GO" id="GO:0004674">
    <property type="term" value="F:protein serine/threonine kinase activity"/>
    <property type="evidence" value="ECO:0007669"/>
    <property type="project" value="UniProtKB-KW"/>
</dbReference>
<comment type="catalytic activity">
    <reaction evidence="8">
        <text>L-threonyl-[protein] + ATP = O-phospho-L-threonyl-[protein] + ADP + H(+)</text>
        <dbReference type="Rhea" id="RHEA:46608"/>
        <dbReference type="Rhea" id="RHEA-COMP:11060"/>
        <dbReference type="Rhea" id="RHEA-COMP:11605"/>
        <dbReference type="ChEBI" id="CHEBI:15378"/>
        <dbReference type="ChEBI" id="CHEBI:30013"/>
        <dbReference type="ChEBI" id="CHEBI:30616"/>
        <dbReference type="ChEBI" id="CHEBI:61977"/>
        <dbReference type="ChEBI" id="CHEBI:456216"/>
        <dbReference type="EC" id="2.7.11.1"/>
    </reaction>
</comment>
<dbReference type="GO" id="GO:0051707">
    <property type="term" value="P:response to other organism"/>
    <property type="evidence" value="ECO:0007669"/>
    <property type="project" value="UniProtKB-ARBA"/>
</dbReference>
<dbReference type="InterPro" id="IPR050528">
    <property type="entry name" value="L-type_Lectin-RKs"/>
</dbReference>
<comment type="catalytic activity">
    <reaction evidence="9">
        <text>L-seryl-[protein] + ATP = O-phospho-L-seryl-[protein] + ADP + H(+)</text>
        <dbReference type="Rhea" id="RHEA:17989"/>
        <dbReference type="Rhea" id="RHEA-COMP:9863"/>
        <dbReference type="Rhea" id="RHEA-COMP:11604"/>
        <dbReference type="ChEBI" id="CHEBI:15378"/>
        <dbReference type="ChEBI" id="CHEBI:29999"/>
        <dbReference type="ChEBI" id="CHEBI:30616"/>
        <dbReference type="ChEBI" id="CHEBI:83421"/>
        <dbReference type="ChEBI" id="CHEBI:456216"/>
        <dbReference type="EC" id="2.7.11.1"/>
    </reaction>
</comment>
<dbReference type="GO" id="GO:0005886">
    <property type="term" value="C:plasma membrane"/>
    <property type="evidence" value="ECO:0000318"/>
    <property type="project" value="GO_Central"/>
</dbReference>
<dbReference type="Proteomes" id="UP000244005">
    <property type="component" value="Unassembled WGS sequence"/>
</dbReference>
<evidence type="ECO:0000256" key="13">
    <source>
        <dbReference type="SAM" id="Phobius"/>
    </source>
</evidence>
<evidence type="ECO:0000256" key="5">
    <source>
        <dbReference type="ARBA" id="ARBA00022741"/>
    </source>
</evidence>
<keyword evidence="5 10" id="KW-0547">Nucleotide-binding</keyword>
<keyword evidence="13" id="KW-0472">Membrane</keyword>
<keyword evidence="13" id="KW-1133">Transmembrane helix</keyword>
<evidence type="ECO:0000259" key="14">
    <source>
        <dbReference type="PROSITE" id="PS50011"/>
    </source>
</evidence>
<dbReference type="PROSITE" id="PS50011">
    <property type="entry name" value="PROTEIN_KINASE_DOM"/>
    <property type="match status" value="1"/>
</dbReference>
<feature type="region of interest" description="Disordered" evidence="12">
    <location>
        <begin position="85"/>
        <end position="104"/>
    </location>
</feature>
<evidence type="ECO:0000313" key="15">
    <source>
        <dbReference type="EMBL" id="PTQ40039.1"/>
    </source>
</evidence>
<organism evidence="15 16">
    <name type="scientific">Marchantia polymorpha</name>
    <name type="common">Common liverwort</name>
    <name type="synonym">Marchantia aquatica</name>
    <dbReference type="NCBI Taxonomy" id="3197"/>
    <lineage>
        <taxon>Eukaryota</taxon>
        <taxon>Viridiplantae</taxon>
        <taxon>Streptophyta</taxon>
        <taxon>Embryophyta</taxon>
        <taxon>Marchantiophyta</taxon>
        <taxon>Marchantiopsida</taxon>
        <taxon>Marchantiidae</taxon>
        <taxon>Marchantiales</taxon>
        <taxon>Marchantiaceae</taxon>
        <taxon>Marchantia</taxon>
    </lineage>
</organism>
<dbReference type="AlphaFoldDB" id="A0A2R6X1Q7"/>
<dbReference type="Pfam" id="PF07714">
    <property type="entry name" value="PK_Tyr_Ser-Thr"/>
    <property type="match status" value="1"/>
</dbReference>
<dbReference type="SUPFAM" id="SSF56112">
    <property type="entry name" value="Protein kinase-like (PK-like)"/>
    <property type="match status" value="1"/>
</dbReference>
<dbReference type="InterPro" id="IPR001245">
    <property type="entry name" value="Ser-Thr/Tyr_kinase_cat_dom"/>
</dbReference>
<evidence type="ECO:0000256" key="2">
    <source>
        <dbReference type="ARBA" id="ARBA00010217"/>
    </source>
</evidence>
<dbReference type="FunFam" id="1.10.510.10:FF:000108">
    <property type="entry name" value="L-type lectin-domain containing receptor kinase S.4"/>
    <property type="match status" value="1"/>
</dbReference>
<evidence type="ECO:0000256" key="11">
    <source>
        <dbReference type="RuleBase" id="RU000304"/>
    </source>
</evidence>
<evidence type="ECO:0000256" key="7">
    <source>
        <dbReference type="ARBA" id="ARBA00022840"/>
    </source>
</evidence>
<dbReference type="InterPro" id="IPR000719">
    <property type="entry name" value="Prot_kinase_dom"/>
</dbReference>
<evidence type="ECO:0000256" key="12">
    <source>
        <dbReference type="SAM" id="MobiDB-lite"/>
    </source>
</evidence>
<keyword evidence="3 11" id="KW-0723">Serine/threonine-protein kinase</keyword>
<feature type="binding site" evidence="10">
    <location>
        <position position="163"/>
    </location>
    <ligand>
        <name>ATP</name>
        <dbReference type="ChEBI" id="CHEBI:30616"/>
    </ligand>
</feature>
<evidence type="ECO:0000256" key="3">
    <source>
        <dbReference type="ARBA" id="ARBA00022527"/>
    </source>
</evidence>
<dbReference type="GO" id="GO:0005524">
    <property type="term" value="F:ATP binding"/>
    <property type="evidence" value="ECO:0007669"/>
    <property type="project" value="UniProtKB-UniRule"/>
</dbReference>
<evidence type="ECO:0000313" key="16">
    <source>
        <dbReference type="Proteomes" id="UP000244005"/>
    </source>
</evidence>
<dbReference type="Gene3D" id="1.10.510.10">
    <property type="entry name" value="Transferase(Phosphotransferase) domain 1"/>
    <property type="match status" value="1"/>
</dbReference>
<accession>A0A2R6X1Q7</accession>
<name>A0A2R6X1Q7_MARPO</name>
<sequence length="443" mass="48401">MPRSLFAPPLIPVAPDFECHHDHTSAEPANCVASQESDKPSSRTSSPEPLIEQIIAILGPWMFVFVLILVAAFIISRRDRACSTIDTAPSKPARPSGRPVLPVPRATPALPIRNGLGAPRSFSYQELSEATGGFDLRNKLGAGGFGSVYRGVLPGTGTVVAIKTMDEGSDQGVKEFLAEVRTISRVRHRNVVQLLGWCGREHHFMLVYEYMPNGSLDKALFRRPTCRLSWRQRFKIIFGIAAALDHLHEGWRHKVIHRDVKSSNIMLDAHFCAKLGDFGLARMNPHQMSLATTNPAGTFGYLAPESAIFGKFTVKSDVFAFGAVVLEIACGRGALEPLLPNEQSVLKDWVDKAFKEGQLMRVADPRLQGQFNFGQMQAVLLLGLVCSASNPNDRPSMRQVLQVLAGETPMLPVSVCKPAKGREERRAPSSVAGPLTICSTPCT</sequence>
<dbReference type="OMA" id="CLHERWE"/>
<comment type="similarity">
    <text evidence="1">In the N-terminal section; belongs to the leguminous lectin family.</text>
</comment>
<dbReference type="PROSITE" id="PS00107">
    <property type="entry name" value="PROTEIN_KINASE_ATP"/>
    <property type="match status" value="1"/>
</dbReference>
<dbReference type="PANTHER" id="PTHR27007">
    <property type="match status" value="1"/>
</dbReference>
<keyword evidence="6" id="KW-0418">Kinase</keyword>
<evidence type="ECO:0000256" key="4">
    <source>
        <dbReference type="ARBA" id="ARBA00022679"/>
    </source>
</evidence>
<evidence type="ECO:0000256" key="9">
    <source>
        <dbReference type="ARBA" id="ARBA00048679"/>
    </source>
</evidence>
<dbReference type="Gene3D" id="3.30.200.20">
    <property type="entry name" value="Phosphorylase Kinase, domain 1"/>
    <property type="match status" value="1"/>
</dbReference>
<protein>
    <recommendedName>
        <fullName evidence="14">Protein kinase domain-containing protein</fullName>
    </recommendedName>
</protein>
<reference evidence="16" key="1">
    <citation type="journal article" date="2017" name="Cell">
        <title>Insights into land plant evolution garnered from the Marchantia polymorpha genome.</title>
        <authorList>
            <person name="Bowman J.L."/>
            <person name="Kohchi T."/>
            <person name="Yamato K.T."/>
            <person name="Jenkins J."/>
            <person name="Shu S."/>
            <person name="Ishizaki K."/>
            <person name="Yamaoka S."/>
            <person name="Nishihama R."/>
            <person name="Nakamura Y."/>
            <person name="Berger F."/>
            <person name="Adam C."/>
            <person name="Aki S.S."/>
            <person name="Althoff F."/>
            <person name="Araki T."/>
            <person name="Arteaga-Vazquez M.A."/>
            <person name="Balasubrmanian S."/>
            <person name="Barry K."/>
            <person name="Bauer D."/>
            <person name="Boehm C.R."/>
            <person name="Briginshaw L."/>
            <person name="Caballero-Perez J."/>
            <person name="Catarino B."/>
            <person name="Chen F."/>
            <person name="Chiyoda S."/>
            <person name="Chovatia M."/>
            <person name="Davies K.M."/>
            <person name="Delmans M."/>
            <person name="Demura T."/>
            <person name="Dierschke T."/>
            <person name="Dolan L."/>
            <person name="Dorantes-Acosta A.E."/>
            <person name="Eklund D.M."/>
            <person name="Florent S.N."/>
            <person name="Flores-Sandoval E."/>
            <person name="Fujiyama A."/>
            <person name="Fukuzawa H."/>
            <person name="Galik B."/>
            <person name="Grimanelli D."/>
            <person name="Grimwood J."/>
            <person name="Grossniklaus U."/>
            <person name="Hamada T."/>
            <person name="Haseloff J."/>
            <person name="Hetherington A.J."/>
            <person name="Higo A."/>
            <person name="Hirakawa Y."/>
            <person name="Hundley H.N."/>
            <person name="Ikeda Y."/>
            <person name="Inoue K."/>
            <person name="Inoue S.I."/>
            <person name="Ishida S."/>
            <person name="Jia Q."/>
            <person name="Kakita M."/>
            <person name="Kanazawa T."/>
            <person name="Kawai Y."/>
            <person name="Kawashima T."/>
            <person name="Kennedy M."/>
            <person name="Kinose K."/>
            <person name="Kinoshita T."/>
            <person name="Kohara Y."/>
            <person name="Koide E."/>
            <person name="Komatsu K."/>
            <person name="Kopischke S."/>
            <person name="Kubo M."/>
            <person name="Kyozuka J."/>
            <person name="Lagercrantz U."/>
            <person name="Lin S.S."/>
            <person name="Lindquist E."/>
            <person name="Lipzen A.M."/>
            <person name="Lu C.W."/>
            <person name="De Luna E."/>
            <person name="Martienssen R.A."/>
            <person name="Minamino N."/>
            <person name="Mizutani M."/>
            <person name="Mizutani M."/>
            <person name="Mochizuki N."/>
            <person name="Monte I."/>
            <person name="Mosher R."/>
            <person name="Nagasaki H."/>
            <person name="Nakagami H."/>
            <person name="Naramoto S."/>
            <person name="Nishitani K."/>
            <person name="Ohtani M."/>
            <person name="Okamoto T."/>
            <person name="Okumura M."/>
            <person name="Phillips J."/>
            <person name="Pollak B."/>
            <person name="Reinders A."/>
            <person name="Rovekamp M."/>
            <person name="Sano R."/>
            <person name="Sawa S."/>
            <person name="Schmid M.W."/>
            <person name="Shirakawa M."/>
            <person name="Solano R."/>
            <person name="Spunde A."/>
            <person name="Suetsugu N."/>
            <person name="Sugano S."/>
            <person name="Sugiyama A."/>
            <person name="Sun R."/>
            <person name="Suzuki Y."/>
            <person name="Takenaka M."/>
            <person name="Takezawa D."/>
            <person name="Tomogane H."/>
            <person name="Tsuzuki M."/>
            <person name="Ueda T."/>
            <person name="Umeda M."/>
            <person name="Ward J.M."/>
            <person name="Watanabe Y."/>
            <person name="Yazaki K."/>
            <person name="Yokoyama R."/>
            <person name="Yoshitake Y."/>
            <person name="Yotsui I."/>
            <person name="Zachgo S."/>
            <person name="Schmutz J."/>
        </authorList>
    </citation>
    <scope>NUCLEOTIDE SEQUENCE [LARGE SCALE GENOMIC DNA]</scope>
    <source>
        <strain evidence="16">Tak-1</strain>
    </source>
</reference>
<dbReference type="PROSITE" id="PS00108">
    <property type="entry name" value="PROTEIN_KINASE_ST"/>
    <property type="match status" value="1"/>
</dbReference>
<keyword evidence="13" id="KW-0812">Transmembrane</keyword>
<dbReference type="InterPro" id="IPR008271">
    <property type="entry name" value="Ser/Thr_kinase_AS"/>
</dbReference>
<dbReference type="EMBL" id="KZ772714">
    <property type="protein sequence ID" value="PTQ40039.1"/>
    <property type="molecule type" value="Genomic_DNA"/>
</dbReference>
<keyword evidence="4" id="KW-0808">Transferase</keyword>
<feature type="transmembrane region" description="Helical" evidence="13">
    <location>
        <begin position="54"/>
        <end position="75"/>
    </location>
</feature>
<comment type="similarity">
    <text evidence="2">In the C-terminal section; belongs to the protein kinase superfamily. Ser/Thr protein kinase family.</text>
</comment>
<dbReference type="FunFam" id="3.30.200.20:FF:000162">
    <property type="entry name" value="Adenine nucleotide alpha hydrolase-like domain kinase"/>
    <property type="match status" value="1"/>
</dbReference>
<keyword evidence="16" id="KW-1185">Reference proteome</keyword>
<evidence type="ECO:0000256" key="6">
    <source>
        <dbReference type="ARBA" id="ARBA00022777"/>
    </source>
</evidence>
<dbReference type="Gramene" id="Mp2g14530.1">
    <property type="protein sequence ID" value="Mp2g14530.1.cds1"/>
    <property type="gene ID" value="Mp2g14530"/>
</dbReference>
<dbReference type="InterPro" id="IPR011009">
    <property type="entry name" value="Kinase-like_dom_sf"/>
</dbReference>
<keyword evidence="7 10" id="KW-0067">ATP-binding</keyword>
<evidence type="ECO:0000256" key="8">
    <source>
        <dbReference type="ARBA" id="ARBA00047899"/>
    </source>
</evidence>
<comment type="similarity">
    <text evidence="11">Belongs to the protein kinase superfamily.</text>
</comment>
<dbReference type="CDD" id="cd14066">
    <property type="entry name" value="STKc_IRAK"/>
    <property type="match status" value="1"/>
</dbReference>
<evidence type="ECO:0000256" key="10">
    <source>
        <dbReference type="PROSITE-ProRule" id="PRU10141"/>
    </source>
</evidence>
<gene>
    <name evidence="15" type="ORF">MARPO_0042s0075</name>
</gene>
<proteinExistence type="inferred from homology"/>
<evidence type="ECO:0000256" key="1">
    <source>
        <dbReference type="ARBA" id="ARBA00008536"/>
    </source>
</evidence>
<dbReference type="OrthoDB" id="543442at2759"/>
<feature type="domain" description="Protein kinase" evidence="14">
    <location>
        <begin position="134"/>
        <end position="411"/>
    </location>
</feature>